<accession>A0ABX2MHR5</accession>
<evidence type="ECO:0000256" key="2">
    <source>
        <dbReference type="ARBA" id="ARBA00023125"/>
    </source>
</evidence>
<evidence type="ECO:0000256" key="3">
    <source>
        <dbReference type="ARBA" id="ARBA00023163"/>
    </source>
</evidence>
<dbReference type="SUPFAM" id="SSF53822">
    <property type="entry name" value="Periplasmic binding protein-like I"/>
    <property type="match status" value="1"/>
</dbReference>
<reference evidence="5 6" key="1">
    <citation type="submission" date="2020-05" db="EMBL/GenBank/DDBJ databases">
        <title>Genome Sequencing of Type Strains.</title>
        <authorList>
            <person name="Lemaire J.F."/>
            <person name="Inderbitzin P."/>
            <person name="Gregorio O.A."/>
            <person name="Collins S.B."/>
            <person name="Wespe N."/>
            <person name="Knight-Connoni V."/>
        </authorList>
    </citation>
    <scope>NUCLEOTIDE SEQUENCE [LARGE SCALE GENOMIC DNA]</scope>
    <source>
        <strain evidence="5 6">ATCC 19096</strain>
    </source>
</reference>
<dbReference type="InterPro" id="IPR046335">
    <property type="entry name" value="LacI/GalR-like_sensor"/>
</dbReference>
<evidence type="ECO:0000259" key="4">
    <source>
        <dbReference type="PROSITE" id="PS50932"/>
    </source>
</evidence>
<dbReference type="Proteomes" id="UP000573001">
    <property type="component" value="Unassembled WGS sequence"/>
</dbReference>
<dbReference type="EMBL" id="JABMCE010000084">
    <property type="protein sequence ID" value="NUU15019.1"/>
    <property type="molecule type" value="Genomic_DNA"/>
</dbReference>
<gene>
    <name evidence="5" type="ORF">HP507_14385</name>
</gene>
<keyword evidence="1" id="KW-0805">Transcription regulation</keyword>
<dbReference type="CDD" id="cd01392">
    <property type="entry name" value="HTH_LacI"/>
    <property type="match status" value="1"/>
</dbReference>
<dbReference type="InterPro" id="IPR000843">
    <property type="entry name" value="HTH_LacI"/>
</dbReference>
<organism evidence="5 6">
    <name type="scientific">Curtobacterium pusillum</name>
    <dbReference type="NCBI Taxonomy" id="69373"/>
    <lineage>
        <taxon>Bacteria</taxon>
        <taxon>Bacillati</taxon>
        <taxon>Actinomycetota</taxon>
        <taxon>Actinomycetes</taxon>
        <taxon>Micrococcales</taxon>
        <taxon>Microbacteriaceae</taxon>
        <taxon>Curtobacterium</taxon>
    </lineage>
</organism>
<comment type="caution">
    <text evidence="5">The sequence shown here is derived from an EMBL/GenBank/DDBJ whole genome shotgun (WGS) entry which is preliminary data.</text>
</comment>
<dbReference type="PANTHER" id="PTHR30146:SF109">
    <property type="entry name" value="HTH-TYPE TRANSCRIPTIONAL REGULATOR GALS"/>
    <property type="match status" value="1"/>
</dbReference>
<keyword evidence="6" id="KW-1185">Reference proteome</keyword>
<evidence type="ECO:0000313" key="5">
    <source>
        <dbReference type="EMBL" id="NUU15019.1"/>
    </source>
</evidence>
<feature type="domain" description="HTH lacI-type" evidence="4">
    <location>
        <begin position="4"/>
        <end position="58"/>
    </location>
</feature>
<dbReference type="PROSITE" id="PS50932">
    <property type="entry name" value="HTH_LACI_2"/>
    <property type="match status" value="1"/>
</dbReference>
<dbReference type="SUPFAM" id="SSF47413">
    <property type="entry name" value="lambda repressor-like DNA-binding domains"/>
    <property type="match status" value="1"/>
</dbReference>
<dbReference type="Gene3D" id="3.40.50.2300">
    <property type="match status" value="2"/>
</dbReference>
<dbReference type="PROSITE" id="PS00356">
    <property type="entry name" value="HTH_LACI_1"/>
    <property type="match status" value="1"/>
</dbReference>
<dbReference type="Gene3D" id="1.10.260.40">
    <property type="entry name" value="lambda repressor-like DNA-binding domains"/>
    <property type="match status" value="1"/>
</dbReference>
<evidence type="ECO:0000313" key="6">
    <source>
        <dbReference type="Proteomes" id="UP000573001"/>
    </source>
</evidence>
<dbReference type="PANTHER" id="PTHR30146">
    <property type="entry name" value="LACI-RELATED TRANSCRIPTIONAL REPRESSOR"/>
    <property type="match status" value="1"/>
</dbReference>
<sequence>MGKVTLQDVAVHAGVSMKTVSNVVRGYRHVSEPMRDRVQAAIDELGYRPNVSGRTLATGRSNMLAFAFPDLRRPYFAELAHVFSRVCAERGYQLLLEETGDSAEGERSAVRGREAGVVDGVVIHPQVLSPEAIDAIRGDTAVVFLGEDVRPRSADQVAIDNAGAAAEAVAHLAALGCRRIGFFGHETGPESRTSSFRLDGYRAGLADAGIATEFLVPREVGDAIGAEVAFGRALDEGLDVDGLLCRDDLAAVGVLRAMRLRGLEAPRDIAVIGWDAIGLGSSLAPSLTSVAPDTVALAETALDLLAERIDGVDLPGRYVTVGHRLLVGESAPYPDGSVD</sequence>
<dbReference type="GO" id="GO:0003677">
    <property type="term" value="F:DNA binding"/>
    <property type="evidence" value="ECO:0007669"/>
    <property type="project" value="UniProtKB-KW"/>
</dbReference>
<evidence type="ECO:0000256" key="1">
    <source>
        <dbReference type="ARBA" id="ARBA00023015"/>
    </source>
</evidence>
<dbReference type="InterPro" id="IPR010982">
    <property type="entry name" value="Lambda_DNA-bd_dom_sf"/>
</dbReference>
<proteinExistence type="predicted"/>
<dbReference type="RefSeq" id="WP_175352473.1">
    <property type="nucleotide sequence ID" value="NZ_BAAAWQ010000001.1"/>
</dbReference>
<dbReference type="Pfam" id="PF13377">
    <property type="entry name" value="Peripla_BP_3"/>
    <property type="match status" value="1"/>
</dbReference>
<protein>
    <submittedName>
        <fullName evidence="5">LacI family DNA-binding transcriptional regulator</fullName>
    </submittedName>
</protein>
<dbReference type="InterPro" id="IPR028082">
    <property type="entry name" value="Peripla_BP_I"/>
</dbReference>
<name>A0ABX2MHR5_9MICO</name>
<keyword evidence="2 5" id="KW-0238">DNA-binding</keyword>
<dbReference type="Pfam" id="PF00356">
    <property type="entry name" value="LacI"/>
    <property type="match status" value="1"/>
</dbReference>
<dbReference type="SMART" id="SM00354">
    <property type="entry name" value="HTH_LACI"/>
    <property type="match status" value="1"/>
</dbReference>
<keyword evidence="3" id="KW-0804">Transcription</keyword>
<dbReference type="CDD" id="cd06267">
    <property type="entry name" value="PBP1_LacI_sugar_binding-like"/>
    <property type="match status" value="1"/>
</dbReference>